<accession>A0A2M4DN59</accession>
<dbReference type="AlphaFoldDB" id="A0A2M4DN59"/>
<organism evidence="1">
    <name type="scientific">Anopheles darlingi</name>
    <name type="common">Mosquito</name>
    <dbReference type="NCBI Taxonomy" id="43151"/>
    <lineage>
        <taxon>Eukaryota</taxon>
        <taxon>Metazoa</taxon>
        <taxon>Ecdysozoa</taxon>
        <taxon>Arthropoda</taxon>
        <taxon>Hexapoda</taxon>
        <taxon>Insecta</taxon>
        <taxon>Pterygota</taxon>
        <taxon>Neoptera</taxon>
        <taxon>Endopterygota</taxon>
        <taxon>Diptera</taxon>
        <taxon>Nematocera</taxon>
        <taxon>Culicoidea</taxon>
        <taxon>Culicidae</taxon>
        <taxon>Anophelinae</taxon>
        <taxon>Anopheles</taxon>
    </lineage>
</organism>
<proteinExistence type="predicted"/>
<dbReference type="EMBL" id="GGFL01014828">
    <property type="protein sequence ID" value="MBW79006.1"/>
    <property type="molecule type" value="Transcribed_RNA"/>
</dbReference>
<sequence>MFIFVSLPRIGFLLSFFSVLSGFWRANSWRLTFYWRYAAQAKGKGEAEFEVALGTGKSSCSNRQGESVLANRARARYKVWWWSSKGSRGRKERATHGITSHGSRAIECAV</sequence>
<protein>
    <submittedName>
        <fullName evidence="1">Putative secreted protein</fullName>
    </submittedName>
</protein>
<evidence type="ECO:0000313" key="1">
    <source>
        <dbReference type="EMBL" id="MBW79006.1"/>
    </source>
</evidence>
<reference evidence="1" key="1">
    <citation type="submission" date="2018-01" db="EMBL/GenBank/DDBJ databases">
        <title>An insight into the sialome of Amazonian anophelines.</title>
        <authorList>
            <person name="Ribeiro J.M."/>
            <person name="Scarpassa V."/>
            <person name="Calvo E."/>
        </authorList>
    </citation>
    <scope>NUCLEOTIDE SEQUENCE</scope>
</reference>
<name>A0A2M4DN59_ANODA</name>